<organism evidence="2 3">
    <name type="scientific">Novipirellula caenicola</name>
    <dbReference type="NCBI Taxonomy" id="1536901"/>
    <lineage>
        <taxon>Bacteria</taxon>
        <taxon>Pseudomonadati</taxon>
        <taxon>Planctomycetota</taxon>
        <taxon>Planctomycetia</taxon>
        <taxon>Pirellulales</taxon>
        <taxon>Pirellulaceae</taxon>
        <taxon>Novipirellula</taxon>
    </lineage>
</organism>
<evidence type="ECO:0008006" key="4">
    <source>
        <dbReference type="Google" id="ProtNLM"/>
    </source>
</evidence>
<keyword evidence="1" id="KW-0812">Transmembrane</keyword>
<sequence>MTRYRHRYFFFGLLLVLLGVQFRMVDSFVLNESTTRTLARFSETTTANNSPTLDSILLRVHPKPMKRVQPPRWLGLSMIACGAVITLHAFAMPKEN</sequence>
<protein>
    <recommendedName>
        <fullName evidence="4">Transmembrane protein</fullName>
    </recommendedName>
</protein>
<evidence type="ECO:0000313" key="2">
    <source>
        <dbReference type="EMBL" id="GAA5508532.1"/>
    </source>
</evidence>
<comment type="caution">
    <text evidence="2">The sequence shown here is derived from an EMBL/GenBank/DDBJ whole genome shotgun (WGS) entry which is preliminary data.</text>
</comment>
<reference evidence="2 3" key="1">
    <citation type="submission" date="2024-02" db="EMBL/GenBank/DDBJ databases">
        <title>Rhodopirellula caenicola NBRC 110016.</title>
        <authorList>
            <person name="Ichikawa N."/>
            <person name="Katano-Makiyama Y."/>
            <person name="Hidaka K."/>
        </authorList>
    </citation>
    <scope>NUCLEOTIDE SEQUENCE [LARGE SCALE GENOMIC DNA]</scope>
    <source>
        <strain evidence="2 3">NBRC 110016</strain>
    </source>
</reference>
<feature type="transmembrane region" description="Helical" evidence="1">
    <location>
        <begin position="73"/>
        <end position="91"/>
    </location>
</feature>
<gene>
    <name evidence="2" type="ORF">Rcae01_03999</name>
</gene>
<keyword evidence="3" id="KW-1185">Reference proteome</keyword>
<keyword evidence="1" id="KW-0472">Membrane</keyword>
<evidence type="ECO:0000313" key="3">
    <source>
        <dbReference type="Proteomes" id="UP001416858"/>
    </source>
</evidence>
<evidence type="ECO:0000256" key="1">
    <source>
        <dbReference type="SAM" id="Phobius"/>
    </source>
</evidence>
<dbReference type="RefSeq" id="WP_345685313.1">
    <property type="nucleotide sequence ID" value="NZ_BAABRO010000010.1"/>
</dbReference>
<dbReference type="EMBL" id="BAABRO010000010">
    <property type="protein sequence ID" value="GAA5508532.1"/>
    <property type="molecule type" value="Genomic_DNA"/>
</dbReference>
<proteinExistence type="predicted"/>
<name>A0ABP9VTP6_9BACT</name>
<keyword evidence="1" id="KW-1133">Transmembrane helix</keyword>
<dbReference type="Proteomes" id="UP001416858">
    <property type="component" value="Unassembled WGS sequence"/>
</dbReference>
<accession>A0ABP9VTP6</accession>